<dbReference type="Proteomes" id="UP001327560">
    <property type="component" value="Chromosome 5"/>
</dbReference>
<protein>
    <recommendedName>
        <fullName evidence="2">DUF4283 domain-containing protein</fullName>
    </recommendedName>
</protein>
<feature type="domain" description="DUF4283" evidence="2">
    <location>
        <begin position="98"/>
        <end position="180"/>
    </location>
</feature>
<gene>
    <name evidence="3" type="ORF">Cni_G16613</name>
</gene>
<name>A0AAQ3KGC6_9LILI</name>
<reference evidence="3 4" key="1">
    <citation type="submission" date="2023-10" db="EMBL/GenBank/DDBJ databases">
        <title>Chromosome-scale genome assembly provides insights into flower coloration mechanisms of Canna indica.</title>
        <authorList>
            <person name="Li C."/>
        </authorList>
    </citation>
    <scope>NUCLEOTIDE SEQUENCE [LARGE SCALE GENOMIC DNA]</scope>
    <source>
        <tissue evidence="3">Flower</tissue>
    </source>
</reference>
<dbReference type="Pfam" id="PF14111">
    <property type="entry name" value="DUF4283"/>
    <property type="match status" value="1"/>
</dbReference>
<dbReference type="EMBL" id="CP136894">
    <property type="protein sequence ID" value="WOL07864.1"/>
    <property type="molecule type" value="Genomic_DNA"/>
</dbReference>
<evidence type="ECO:0000313" key="3">
    <source>
        <dbReference type="EMBL" id="WOL07864.1"/>
    </source>
</evidence>
<dbReference type="InterPro" id="IPR040256">
    <property type="entry name" value="At4g02000-like"/>
</dbReference>
<feature type="region of interest" description="Disordered" evidence="1">
    <location>
        <begin position="1"/>
        <end position="50"/>
    </location>
</feature>
<evidence type="ECO:0000256" key="1">
    <source>
        <dbReference type="SAM" id="MobiDB-lite"/>
    </source>
</evidence>
<dbReference type="AlphaFoldDB" id="A0AAQ3KGC6"/>
<evidence type="ECO:0000259" key="2">
    <source>
        <dbReference type="Pfam" id="PF14111"/>
    </source>
</evidence>
<feature type="compositionally biased region" description="Pro residues" evidence="1">
    <location>
        <begin position="8"/>
        <end position="17"/>
    </location>
</feature>
<keyword evidence="4" id="KW-1185">Reference proteome</keyword>
<proteinExistence type="predicted"/>
<organism evidence="3 4">
    <name type="scientific">Canna indica</name>
    <name type="common">Indian-shot</name>
    <dbReference type="NCBI Taxonomy" id="4628"/>
    <lineage>
        <taxon>Eukaryota</taxon>
        <taxon>Viridiplantae</taxon>
        <taxon>Streptophyta</taxon>
        <taxon>Embryophyta</taxon>
        <taxon>Tracheophyta</taxon>
        <taxon>Spermatophyta</taxon>
        <taxon>Magnoliopsida</taxon>
        <taxon>Liliopsida</taxon>
        <taxon>Zingiberales</taxon>
        <taxon>Cannaceae</taxon>
        <taxon>Canna</taxon>
    </lineage>
</organism>
<evidence type="ECO:0000313" key="4">
    <source>
        <dbReference type="Proteomes" id="UP001327560"/>
    </source>
</evidence>
<dbReference type="InterPro" id="IPR025558">
    <property type="entry name" value="DUF4283"/>
</dbReference>
<accession>A0AAQ3KGC6</accession>
<dbReference type="PANTHER" id="PTHR31286:SF99">
    <property type="entry name" value="DUF4283 DOMAIN-CONTAINING PROTEIN"/>
    <property type="match status" value="1"/>
</dbReference>
<dbReference type="PANTHER" id="PTHR31286">
    <property type="entry name" value="GLYCINE-RICH CELL WALL STRUCTURAL PROTEIN 1.8-LIKE"/>
    <property type="match status" value="1"/>
</dbReference>
<sequence>MSDSPLSKPSPPPPPPRHPPDPPDESQRSPEASTSKSPGLHPDPSPESQKHLSWAQLLRQGNPSFETRVSSPILSRIHSATADRVSFSTEQAESWCQPWEKSLIGKFLGKPPPLDFVRRWVSRIWSTFGFQSALDLDKGFFVFRFDSIDSANRALTEGPWIFRGDVLRLMPWKPLFRPWEEMFTTSPVWIRLQSLPLEFWHHDSIVAIAQSFGKVLKVDDHSFSFE</sequence>
<feature type="compositionally biased region" description="Basic and acidic residues" evidence="1">
    <location>
        <begin position="18"/>
        <end position="28"/>
    </location>
</feature>